<dbReference type="EMBL" id="JBHRSA010000015">
    <property type="protein sequence ID" value="MFC3039561.1"/>
    <property type="molecule type" value="Genomic_DNA"/>
</dbReference>
<dbReference type="InterPro" id="IPR000390">
    <property type="entry name" value="Small_drug/metabolite_transptr"/>
</dbReference>
<proteinExistence type="inferred from homology"/>
<dbReference type="PANTHER" id="PTHR30561">
    <property type="entry name" value="SMR FAMILY PROTON-DEPENDENT DRUG EFFLUX TRANSPORTER SUGE"/>
    <property type="match status" value="1"/>
</dbReference>
<dbReference type="PANTHER" id="PTHR30561:SF9">
    <property type="entry name" value="4-AMINO-4-DEOXY-L-ARABINOSE-PHOSPHOUNDECAPRENOL FLIPPASE SUBUNIT ARNF-RELATED"/>
    <property type="match status" value="1"/>
</dbReference>
<keyword evidence="15" id="KW-1185">Reference proteome</keyword>
<evidence type="ECO:0000256" key="11">
    <source>
        <dbReference type="ARBA" id="ARBA00023136"/>
    </source>
</evidence>
<keyword evidence="9 12" id="KW-1133">Transmembrane helix</keyword>
<keyword evidence="3" id="KW-1003">Cell membrane</keyword>
<evidence type="ECO:0000256" key="8">
    <source>
        <dbReference type="ARBA" id="ARBA00022985"/>
    </source>
</evidence>
<dbReference type="InterPro" id="IPR000620">
    <property type="entry name" value="EamA_dom"/>
</dbReference>
<dbReference type="Pfam" id="PF00892">
    <property type="entry name" value="EamA"/>
    <property type="match status" value="1"/>
</dbReference>
<accession>A0ABV7CSY8</accession>
<keyword evidence="11 12" id="KW-0472">Membrane</keyword>
<reference evidence="15" key="1">
    <citation type="journal article" date="2019" name="Int. J. Syst. Evol. Microbiol.">
        <title>The Global Catalogue of Microorganisms (GCM) 10K type strain sequencing project: providing services to taxonomists for standard genome sequencing and annotation.</title>
        <authorList>
            <consortium name="The Broad Institute Genomics Platform"/>
            <consortium name="The Broad Institute Genome Sequencing Center for Infectious Disease"/>
            <person name="Wu L."/>
            <person name="Ma J."/>
        </authorList>
    </citation>
    <scope>NUCLEOTIDE SEQUENCE [LARGE SCALE GENOMIC DNA]</scope>
    <source>
        <strain evidence="15">KCTC 13128</strain>
    </source>
</reference>
<feature type="transmembrane region" description="Helical" evidence="12">
    <location>
        <begin position="101"/>
        <end position="117"/>
    </location>
</feature>
<keyword evidence="8" id="KW-0448">Lipopolysaccharide biosynthesis</keyword>
<evidence type="ECO:0000256" key="10">
    <source>
        <dbReference type="ARBA" id="ARBA00023098"/>
    </source>
</evidence>
<evidence type="ECO:0000256" key="12">
    <source>
        <dbReference type="SAM" id="Phobius"/>
    </source>
</evidence>
<feature type="transmembrane region" description="Helical" evidence="12">
    <location>
        <begin position="40"/>
        <end position="63"/>
    </location>
</feature>
<evidence type="ECO:0000256" key="4">
    <source>
        <dbReference type="ARBA" id="ARBA00022516"/>
    </source>
</evidence>
<comment type="subcellular location">
    <subcellularLocation>
        <location evidence="1">Cell membrane</location>
        <topology evidence="1">Multi-pass membrane protein</topology>
    </subcellularLocation>
</comment>
<evidence type="ECO:0000256" key="1">
    <source>
        <dbReference type="ARBA" id="ARBA00004651"/>
    </source>
</evidence>
<dbReference type="InterPro" id="IPR037185">
    <property type="entry name" value="EmrE-like"/>
</dbReference>
<evidence type="ECO:0000259" key="13">
    <source>
        <dbReference type="Pfam" id="PF00892"/>
    </source>
</evidence>
<evidence type="ECO:0000313" key="15">
    <source>
        <dbReference type="Proteomes" id="UP001595279"/>
    </source>
</evidence>
<comment type="caution">
    <text evidence="14">The sequence shown here is derived from an EMBL/GenBank/DDBJ whole genome shotgun (WGS) entry which is preliminary data.</text>
</comment>
<dbReference type="Gene3D" id="1.10.3730.20">
    <property type="match status" value="1"/>
</dbReference>
<name>A0ABV7CSY8_9BACI</name>
<dbReference type="Proteomes" id="UP001595279">
    <property type="component" value="Unassembled WGS sequence"/>
</dbReference>
<keyword evidence="6" id="KW-0441">Lipid A biosynthesis</keyword>
<evidence type="ECO:0000256" key="7">
    <source>
        <dbReference type="ARBA" id="ARBA00022692"/>
    </source>
</evidence>
<feature type="transmembrane region" description="Helical" evidence="12">
    <location>
        <begin position="75"/>
        <end position="95"/>
    </location>
</feature>
<dbReference type="RefSeq" id="WP_390269238.1">
    <property type="nucleotide sequence ID" value="NZ_JBHRSA010000015.1"/>
</dbReference>
<evidence type="ECO:0000256" key="6">
    <source>
        <dbReference type="ARBA" id="ARBA00022556"/>
    </source>
</evidence>
<keyword evidence="5" id="KW-0997">Cell inner membrane</keyword>
<keyword evidence="4" id="KW-0444">Lipid biosynthesis</keyword>
<evidence type="ECO:0000256" key="2">
    <source>
        <dbReference type="ARBA" id="ARBA00007362"/>
    </source>
</evidence>
<protein>
    <submittedName>
        <fullName evidence="14">EamA family transporter</fullName>
    </submittedName>
</protein>
<keyword evidence="7 12" id="KW-0812">Transmembrane</keyword>
<dbReference type="SUPFAM" id="SSF103481">
    <property type="entry name" value="Multidrug resistance efflux transporter EmrE"/>
    <property type="match status" value="1"/>
</dbReference>
<comment type="similarity">
    <text evidence="2">Belongs to the EamA transporter family.</text>
</comment>
<organism evidence="14 15">
    <name type="scientific">Virgibacillus xinjiangensis</name>
    <dbReference type="NCBI Taxonomy" id="393090"/>
    <lineage>
        <taxon>Bacteria</taxon>
        <taxon>Bacillati</taxon>
        <taxon>Bacillota</taxon>
        <taxon>Bacilli</taxon>
        <taxon>Bacillales</taxon>
        <taxon>Bacillaceae</taxon>
        <taxon>Virgibacillus</taxon>
    </lineage>
</organism>
<evidence type="ECO:0000256" key="5">
    <source>
        <dbReference type="ARBA" id="ARBA00022519"/>
    </source>
</evidence>
<feature type="domain" description="EamA" evidence="13">
    <location>
        <begin position="2"/>
        <end position="117"/>
    </location>
</feature>
<evidence type="ECO:0000256" key="9">
    <source>
        <dbReference type="ARBA" id="ARBA00022989"/>
    </source>
</evidence>
<sequence>MGYAYIFGTIFFTVYGQLILKWKIDQQGNLPGPLADKILFLLQLLLNPWIISGFLAAFLAALSWMAAMTKFDISYAYPFMSLSFVLVFILSAVFFGEPVDTQKIIGFSLIVLGIIVMR</sequence>
<evidence type="ECO:0000313" key="14">
    <source>
        <dbReference type="EMBL" id="MFC3039561.1"/>
    </source>
</evidence>
<keyword evidence="10" id="KW-0443">Lipid metabolism</keyword>
<evidence type="ECO:0000256" key="3">
    <source>
        <dbReference type="ARBA" id="ARBA00022475"/>
    </source>
</evidence>
<gene>
    <name evidence="14" type="ORF">ACFOGI_04800</name>
</gene>